<dbReference type="PANTHER" id="PTHR33398:SF1">
    <property type="entry name" value="SMALL RIBOSOMAL SUBUNIT PROTEIN BS20C"/>
    <property type="match status" value="1"/>
</dbReference>
<dbReference type="GO" id="GO:0005829">
    <property type="term" value="C:cytosol"/>
    <property type="evidence" value="ECO:0007669"/>
    <property type="project" value="TreeGrafter"/>
</dbReference>
<dbReference type="PANTHER" id="PTHR33398">
    <property type="entry name" value="30S RIBOSOMAL PROTEIN S20"/>
    <property type="match status" value="1"/>
</dbReference>
<dbReference type="Gene3D" id="1.20.58.110">
    <property type="entry name" value="Ribosomal protein S20"/>
    <property type="match status" value="1"/>
</dbReference>
<keyword evidence="3" id="KW-0694">RNA-binding</keyword>
<dbReference type="SUPFAM" id="SSF46992">
    <property type="entry name" value="Ribosomal protein S20"/>
    <property type="match status" value="1"/>
</dbReference>
<evidence type="ECO:0000256" key="2">
    <source>
        <dbReference type="ARBA" id="ARBA00022730"/>
    </source>
</evidence>
<dbReference type="Pfam" id="PF01649">
    <property type="entry name" value="Ribosomal_S20p"/>
    <property type="match status" value="1"/>
</dbReference>
<dbReference type="GO" id="GO:0070181">
    <property type="term" value="F:small ribosomal subunit rRNA binding"/>
    <property type="evidence" value="ECO:0007669"/>
    <property type="project" value="TreeGrafter"/>
</dbReference>
<dbReference type="GO" id="GO:0015935">
    <property type="term" value="C:small ribosomal subunit"/>
    <property type="evidence" value="ECO:0007669"/>
    <property type="project" value="TreeGrafter"/>
</dbReference>
<name>A0A1C9C8K3_9FLOR</name>
<accession>A0A1C9C8K3</accession>
<keyword evidence="5" id="KW-0687">Ribonucleoprotein</keyword>
<evidence type="ECO:0000256" key="5">
    <source>
        <dbReference type="ARBA" id="ARBA00023274"/>
    </source>
</evidence>
<dbReference type="AlphaFoldDB" id="A0A1C9C8K3"/>
<gene>
    <name evidence="6" type="primary">rps20</name>
    <name evidence="6" type="ORF">Schim_036</name>
</gene>
<dbReference type="HAMAP" id="MF_00500">
    <property type="entry name" value="Ribosomal_bS20"/>
    <property type="match status" value="1"/>
</dbReference>
<dbReference type="InterPro" id="IPR036510">
    <property type="entry name" value="Ribosomal_bS20_sf"/>
</dbReference>
<evidence type="ECO:0000256" key="4">
    <source>
        <dbReference type="ARBA" id="ARBA00022980"/>
    </source>
</evidence>
<sequence length="91" mass="10565">MSKNLSAVKKTKIASRNRCRNKIYKSSIKTWSKKYLVSLQNNQDFNQSHIIYNLNIAYKKIDKAVKKGILHKNNGARKKAMLARVLKNMNL</sequence>
<dbReference type="RefSeq" id="YP_009295782.1">
    <property type="nucleotide sequence ID" value="NC_031168.1"/>
</dbReference>
<evidence type="ECO:0000256" key="1">
    <source>
        <dbReference type="ARBA" id="ARBA00007634"/>
    </source>
</evidence>
<keyword evidence="6" id="KW-0934">Plastid</keyword>
<keyword evidence="2" id="KW-0699">rRNA-binding</keyword>
<dbReference type="EMBL" id="KX284711">
    <property type="protein sequence ID" value="AOM64717.1"/>
    <property type="molecule type" value="Genomic_DNA"/>
</dbReference>
<dbReference type="NCBIfam" id="TIGR00029">
    <property type="entry name" value="S20"/>
    <property type="match status" value="1"/>
</dbReference>
<organism evidence="6">
    <name type="scientific">Schimmelmannia schousboei</name>
    <dbReference type="NCBI Taxonomy" id="173468"/>
    <lineage>
        <taxon>Eukaryota</taxon>
        <taxon>Rhodophyta</taxon>
        <taxon>Florideophyceae</taxon>
        <taxon>Rhodymeniophycidae</taxon>
        <taxon>Acrosymphytales</taxon>
        <taxon>Schimmelmanniaceae</taxon>
        <taxon>Schimmelmannia</taxon>
    </lineage>
</organism>
<geneLocation type="plastid" evidence="6"/>
<protein>
    <submittedName>
        <fullName evidence="6">Ribosomal protein S20</fullName>
    </submittedName>
</protein>
<dbReference type="GO" id="GO:0006412">
    <property type="term" value="P:translation"/>
    <property type="evidence" value="ECO:0007669"/>
    <property type="project" value="InterPro"/>
</dbReference>
<proteinExistence type="inferred from homology"/>
<reference evidence="6" key="1">
    <citation type="journal article" date="2016" name="BMC Biol.">
        <title>Parallel evolution of highly conserved plastid genome architecture in red seaweeds and seed plants.</title>
        <authorList>
            <person name="Lee J."/>
            <person name="Cho C.H."/>
            <person name="Park S.I."/>
            <person name="Choi J.W."/>
            <person name="Song H.S."/>
            <person name="West J.A."/>
            <person name="Bhattacharya D."/>
            <person name="Yoon H.S."/>
        </authorList>
    </citation>
    <scope>NUCLEOTIDE SEQUENCE</scope>
</reference>
<keyword evidence="4 6" id="KW-0689">Ribosomal protein</keyword>
<evidence type="ECO:0000313" key="6">
    <source>
        <dbReference type="EMBL" id="AOM64717.1"/>
    </source>
</evidence>
<dbReference type="GO" id="GO:0003735">
    <property type="term" value="F:structural constituent of ribosome"/>
    <property type="evidence" value="ECO:0007669"/>
    <property type="project" value="InterPro"/>
</dbReference>
<evidence type="ECO:0000256" key="3">
    <source>
        <dbReference type="ARBA" id="ARBA00022884"/>
    </source>
</evidence>
<dbReference type="GeneID" id="29071167"/>
<comment type="similarity">
    <text evidence="1">Belongs to the bacterial ribosomal protein bS20 family.</text>
</comment>
<dbReference type="InterPro" id="IPR002583">
    <property type="entry name" value="Ribosomal_bS20"/>
</dbReference>